<evidence type="ECO:0000313" key="3">
    <source>
        <dbReference type="Proteomes" id="UP000316626"/>
    </source>
</evidence>
<name>A0A544TW54_9BACI</name>
<dbReference type="Gene3D" id="3.40.710.10">
    <property type="entry name" value="DD-peptidase/beta-lactamase superfamily"/>
    <property type="match status" value="1"/>
</dbReference>
<dbReference type="SUPFAM" id="SSF56601">
    <property type="entry name" value="beta-lactamase/transpeptidase-like"/>
    <property type="match status" value="1"/>
</dbReference>
<dbReference type="AlphaFoldDB" id="A0A544TW54"/>
<dbReference type="InterPro" id="IPR001466">
    <property type="entry name" value="Beta-lactam-related"/>
</dbReference>
<proteinExistence type="predicted"/>
<dbReference type="Proteomes" id="UP000316626">
    <property type="component" value="Unassembled WGS sequence"/>
</dbReference>
<gene>
    <name evidence="2" type="ORF">FG384_01615</name>
</gene>
<reference evidence="2 3" key="1">
    <citation type="submission" date="2019-06" db="EMBL/GenBank/DDBJ databases">
        <title>Psychrobacillus vulpis sp. nov., a new species isolated from feces of a red fox that inhabits in The Tablas de Daimiel Natural Park, Albacete, Spain.</title>
        <authorList>
            <person name="Rodriguez M."/>
            <person name="Reina J.C."/>
            <person name="Bejar V."/>
            <person name="Llamas I."/>
        </authorList>
    </citation>
    <scope>NUCLEOTIDE SEQUENCE [LARGE SCALE GENOMIC DNA]</scope>
    <source>
        <strain evidence="2 3">Z8</strain>
    </source>
</reference>
<dbReference type="PANTHER" id="PTHR46825">
    <property type="entry name" value="D-ALANYL-D-ALANINE-CARBOXYPEPTIDASE/ENDOPEPTIDASE AMPH"/>
    <property type="match status" value="1"/>
</dbReference>
<protein>
    <submittedName>
        <fullName evidence="2">Beta-lactamase family protein</fullName>
    </submittedName>
</protein>
<accession>A0A544TW54</accession>
<feature type="domain" description="Beta-lactamase-related" evidence="1">
    <location>
        <begin position="8"/>
        <end position="327"/>
    </location>
</feature>
<organism evidence="2 3">
    <name type="scientific">Psychrobacillus vulpis</name>
    <dbReference type="NCBI Taxonomy" id="2325572"/>
    <lineage>
        <taxon>Bacteria</taxon>
        <taxon>Bacillati</taxon>
        <taxon>Bacillota</taxon>
        <taxon>Bacilli</taxon>
        <taxon>Bacillales</taxon>
        <taxon>Bacillaceae</taxon>
        <taxon>Psychrobacillus</taxon>
    </lineage>
</organism>
<keyword evidence="3" id="KW-1185">Reference proteome</keyword>
<dbReference type="PANTHER" id="PTHR46825:SF12">
    <property type="entry name" value="PENICILLIN-BINDING PROTEIN 4"/>
    <property type="match status" value="1"/>
</dbReference>
<sequence>MKLKSINIDERMQHYNVQGMSMALINQGEIRLAEFGVLENGTNRKVNEDSLFNACSISKFVTTMLVLKLVEQGILDLDEDVNNRLKSWKVPECPFTQIKRVTLRTLLSHQSGFMDPKGSFEVLDPTDSIPTMVDLLEGNTVYCPEPIKVKYEPESDFQYSDVGFCVIEQLLEDVLEKPFKMIMQEQIFEPLNMKSSTLDCLIPEDRKNYYSSGHNKEGKLVDRNFPIYPYSAAAGLWTTPKDLSILVNELIESLKGNGKLGISESKIKDMISPQGSFKWTGLGIFLDKSGQEIEISSLGWGIGFQCMMVAYPLLETAVIIMINTDVGVHQTSSIIGEIFKSVESQLLSIN</sequence>
<dbReference type="Pfam" id="PF00144">
    <property type="entry name" value="Beta-lactamase"/>
    <property type="match status" value="1"/>
</dbReference>
<dbReference type="OrthoDB" id="9797709at2"/>
<dbReference type="EMBL" id="VDGI01000001">
    <property type="protein sequence ID" value="TQR21680.1"/>
    <property type="molecule type" value="Genomic_DNA"/>
</dbReference>
<evidence type="ECO:0000259" key="1">
    <source>
        <dbReference type="Pfam" id="PF00144"/>
    </source>
</evidence>
<dbReference type="InterPro" id="IPR012338">
    <property type="entry name" value="Beta-lactam/transpept-like"/>
</dbReference>
<comment type="caution">
    <text evidence="2">The sequence shown here is derived from an EMBL/GenBank/DDBJ whole genome shotgun (WGS) entry which is preliminary data.</text>
</comment>
<evidence type="ECO:0000313" key="2">
    <source>
        <dbReference type="EMBL" id="TQR21680.1"/>
    </source>
</evidence>
<dbReference type="InterPro" id="IPR050491">
    <property type="entry name" value="AmpC-like"/>
</dbReference>
<dbReference type="RefSeq" id="WP_142640805.1">
    <property type="nucleotide sequence ID" value="NZ_VDGI01000001.1"/>
</dbReference>